<feature type="domain" description="Peptidase A2" evidence="2">
    <location>
        <begin position="426"/>
        <end position="517"/>
    </location>
</feature>
<dbReference type="SUPFAM" id="SSF56672">
    <property type="entry name" value="DNA/RNA polymerases"/>
    <property type="match status" value="1"/>
</dbReference>
<dbReference type="PROSITE" id="PS50878">
    <property type="entry name" value="RT_POL"/>
    <property type="match status" value="1"/>
</dbReference>
<dbReference type="PANTHER" id="PTHR33064">
    <property type="entry name" value="POL PROTEIN"/>
    <property type="match status" value="1"/>
</dbReference>
<comment type="caution">
    <text evidence="4">The sequence shown here is derived from an EMBL/GenBank/DDBJ whole genome shotgun (WGS) entry which is preliminary data.</text>
</comment>
<name>A0A6G0WGE6_9STRA</name>
<dbReference type="Gene3D" id="3.10.10.10">
    <property type="entry name" value="HIV Type 1 Reverse Transcriptase, subunit A, domain 1"/>
    <property type="match status" value="1"/>
</dbReference>
<feature type="compositionally biased region" description="Basic and acidic residues" evidence="1">
    <location>
        <begin position="1"/>
        <end position="10"/>
    </location>
</feature>
<dbReference type="Proteomes" id="UP000481153">
    <property type="component" value="Unassembled WGS sequence"/>
</dbReference>
<feature type="compositionally biased region" description="Polar residues" evidence="1">
    <location>
        <begin position="353"/>
        <end position="371"/>
    </location>
</feature>
<organism evidence="4 5">
    <name type="scientific">Aphanomyces euteiches</name>
    <dbReference type="NCBI Taxonomy" id="100861"/>
    <lineage>
        <taxon>Eukaryota</taxon>
        <taxon>Sar</taxon>
        <taxon>Stramenopiles</taxon>
        <taxon>Oomycota</taxon>
        <taxon>Saprolegniomycetes</taxon>
        <taxon>Saprolegniales</taxon>
        <taxon>Verrucalvaceae</taxon>
        <taxon>Aphanomyces</taxon>
    </lineage>
</organism>
<keyword evidence="5" id="KW-1185">Reference proteome</keyword>
<evidence type="ECO:0000313" key="4">
    <source>
        <dbReference type="EMBL" id="KAF0726128.1"/>
    </source>
</evidence>
<dbReference type="InterPro" id="IPR001995">
    <property type="entry name" value="Peptidase_A2_cat"/>
</dbReference>
<evidence type="ECO:0000313" key="5">
    <source>
        <dbReference type="Proteomes" id="UP000481153"/>
    </source>
</evidence>
<dbReference type="PANTHER" id="PTHR33064:SF37">
    <property type="entry name" value="RIBONUCLEASE H"/>
    <property type="match status" value="1"/>
</dbReference>
<dbReference type="EMBL" id="VJMJ01000225">
    <property type="protein sequence ID" value="KAF0726128.1"/>
    <property type="molecule type" value="Genomic_DNA"/>
</dbReference>
<evidence type="ECO:0000259" key="2">
    <source>
        <dbReference type="PROSITE" id="PS50175"/>
    </source>
</evidence>
<dbReference type="PROSITE" id="PS50175">
    <property type="entry name" value="ASP_PROT_RETROV"/>
    <property type="match status" value="1"/>
</dbReference>
<dbReference type="Gene3D" id="3.30.70.270">
    <property type="match status" value="1"/>
</dbReference>
<dbReference type="VEuPathDB" id="FungiDB:AeMF1_012372"/>
<dbReference type="InterPro" id="IPR051320">
    <property type="entry name" value="Viral_Replic_Matur_Polypro"/>
</dbReference>
<dbReference type="GO" id="GO:0004190">
    <property type="term" value="F:aspartic-type endopeptidase activity"/>
    <property type="evidence" value="ECO:0007669"/>
    <property type="project" value="InterPro"/>
</dbReference>
<feature type="region of interest" description="Disordered" evidence="1">
    <location>
        <begin position="86"/>
        <end position="162"/>
    </location>
</feature>
<evidence type="ECO:0000256" key="1">
    <source>
        <dbReference type="SAM" id="MobiDB-lite"/>
    </source>
</evidence>
<reference evidence="4 5" key="1">
    <citation type="submission" date="2019-07" db="EMBL/GenBank/DDBJ databases">
        <title>Genomics analysis of Aphanomyces spp. identifies a new class of oomycete effector associated with host adaptation.</title>
        <authorList>
            <person name="Gaulin E."/>
        </authorList>
    </citation>
    <scope>NUCLEOTIDE SEQUENCE [LARGE SCALE GENOMIC DNA]</scope>
    <source>
        <strain evidence="4 5">ATCC 201684</strain>
    </source>
</reference>
<dbReference type="Pfam" id="PF00078">
    <property type="entry name" value="RVT_1"/>
    <property type="match status" value="1"/>
</dbReference>
<protein>
    <recommendedName>
        <fullName evidence="6">Reverse transcriptase domain-containing protein</fullName>
    </recommendedName>
</protein>
<dbReference type="AlphaFoldDB" id="A0A6G0WGE6"/>
<accession>A0A6G0WGE6</accession>
<evidence type="ECO:0000259" key="3">
    <source>
        <dbReference type="PROSITE" id="PS50878"/>
    </source>
</evidence>
<sequence>MEGSQHHEPRQSLVSRLFGVTASPAPGLASSDGEDSDSEVDAPATQGPVGAAPRPSDVALSYAFSGLSLDSPSPFNLPFTPELYQHGPFADPHTRPSVADVSMGEPSPIHQSENVNPPTHPPTSTSQSLDQDQGLDTRQQPPVHRMPALSATPSPPTYNGTTSAEKKVFMRAYQQYWFQCASLKQLGFQPIVMPVGACVSDVRRRTIAKFELRKPADQISEQEWRDYFHKANEVGIIDYSRVDKAMKSLRMNTSLTDASSRVALLLHQLTLHLEQLSMESFLETEQKRVIGYLVAALAPPTFKAVVVDELGRQQNKPLKSDLMLFVQWLEEALVSFMRWERPDQALRVHSARQVPSPSSHQAHHTGGSSLSPAAAAEVKPSVSPNGHVRGHTRPQRGGRSVLTSPPNQTITDDHVPVVVCSTVRLNNALFDSGADASIVNDALLQAIMPSQYPCVVRTVSAQLLAPFAGGVVEVNRQIILDRVELQTTTGPLTLQNIEAWVVQDDSSDPRLILSRCVMQRLGYSLSELLTAARAKSHDWDCSTAWVQASSSVVDNFAHTRPMPTSSLSKDPAAAVHSIQMPVDTSLDELHHVDLPTIIPHDKDKVTSLIADRVAEAVEQGLPQDYVAPLQKLLTRHADVFRLGFGSDPPVKVPPLHVRLKPGVSPVRCSARRYPPAHQLFLEQHMAELEAAGLVYLNTTSRWATPPRIVPKQDGSYRMTVDTRAVNARTQPLQWPMPQLEVAMGAVVGSRYFFTLDWFRGYWQLPLGSTSQELFTIMTHRGMYTPTRVSMGGCDSVGYCQATVELIFSDLLYRGILAWIDDILGYASSMDDILSLLEKVLSTCAKVGLKLHPLKCSFFKRSAKWCGKIVSGNGIAHCPDRTAPIESQVLLTCRHRQLLANCKLSCAAQIGCARTSPLSLLWWPRSLNS</sequence>
<gene>
    <name evidence="4" type="ORF">Ae201684_015587</name>
</gene>
<dbReference type="InterPro" id="IPR001969">
    <property type="entry name" value="Aspartic_peptidase_AS"/>
</dbReference>
<feature type="compositionally biased region" description="Polar residues" evidence="1">
    <location>
        <begin position="129"/>
        <end position="140"/>
    </location>
</feature>
<dbReference type="GO" id="GO:0006508">
    <property type="term" value="P:proteolysis"/>
    <property type="evidence" value="ECO:0007669"/>
    <property type="project" value="InterPro"/>
</dbReference>
<feature type="domain" description="Reverse transcriptase" evidence="3">
    <location>
        <begin position="690"/>
        <end position="869"/>
    </location>
</feature>
<dbReference type="InterPro" id="IPR000477">
    <property type="entry name" value="RT_dom"/>
</dbReference>
<evidence type="ECO:0008006" key="6">
    <source>
        <dbReference type="Google" id="ProtNLM"/>
    </source>
</evidence>
<feature type="region of interest" description="Disordered" evidence="1">
    <location>
        <begin position="350"/>
        <end position="409"/>
    </location>
</feature>
<proteinExistence type="predicted"/>
<dbReference type="PROSITE" id="PS00141">
    <property type="entry name" value="ASP_PROTEASE"/>
    <property type="match status" value="1"/>
</dbReference>
<dbReference type="InterPro" id="IPR043128">
    <property type="entry name" value="Rev_trsase/Diguanyl_cyclase"/>
</dbReference>
<dbReference type="CDD" id="cd01647">
    <property type="entry name" value="RT_LTR"/>
    <property type="match status" value="1"/>
</dbReference>
<dbReference type="InterPro" id="IPR043502">
    <property type="entry name" value="DNA/RNA_pol_sf"/>
</dbReference>
<feature type="region of interest" description="Disordered" evidence="1">
    <location>
        <begin position="1"/>
        <end position="56"/>
    </location>
</feature>